<evidence type="ECO:0000259" key="8">
    <source>
        <dbReference type="PROSITE" id="PS52004"/>
    </source>
</evidence>
<dbReference type="InterPro" id="IPR018201">
    <property type="entry name" value="Ketoacyl_synth_AS"/>
</dbReference>
<dbReference type="Pfam" id="PF14765">
    <property type="entry name" value="PS-DH"/>
    <property type="match status" value="1"/>
</dbReference>
<dbReference type="InterPro" id="IPR057326">
    <property type="entry name" value="KR_dom"/>
</dbReference>
<keyword evidence="3" id="KW-0596">Phosphopantetheine</keyword>
<dbReference type="SMART" id="SM00822">
    <property type="entry name" value="PKS_KR"/>
    <property type="match status" value="1"/>
</dbReference>
<sequence>MKETRKYIYQQIKDQQLSVEKSKVILKEIKNAGLKKNKDIAIIGMAGRFPGASNLDEYWHNLMAEVDCITDFPKSRQTGVEGFISKMYQGTSADVVYEKGGYLDHIDHFDAEYFKISNKESVMMDPMQRLLLTTVMETVEDAGYGGNRIVSSKTGVFIGRDHTVGNMYTHLLDQTDELALTGSYTGILASRISYFLDLKGPSVVVDSACSSGLLAIHNACQAIRNNECDMAIAGGVSLIFFPVKNPAFGLVESKLHLVKPFDKNADGTLWGEGFGALLLKPLDKAIQDRDHIHAVIKGSAANNDGKSNGITAPNAIAQEEVFTKAWMNAEISPETIRFIEAHGTGTVLGDPIEVQALSNAFKKYTSKKQFCGIGSVKSNIGHLAAASGIASVFKVIMSLKHKKMVSTLHFDDPNPFIDFMGSPLYMVDKLQEWQRDQQDIPLRAGVSSFGFSGTNCHLVLEEAPVEKADAPPVRPFQIFTASAKDKDTLFELISRYRHFVNHQENLSLEELCFTSVMGRGHYTCRLALIVRSLHELKEKLNQVFLERLPYSREVEGIYYNEFKVVPESKLDKANGEITESGLHQLLDKARQVITSVSSADFQGMSDICQLYVQGAEIDWRYFYQSGEYHRLSLPPYPFKKTVFWPQVDVGQGGEAQTLIPQNKEVIPGPKVLESYRQSIYEMPLRMENQWILQEHLMMGYHIVPATAFMEWARKAGYSHYGNDAFELRDLRFISPLIIPENQEHLVHTILESLDDQLHLRIVNRNSSHHAGVNHEWQLNVEGKIIPVDAAKAPWMDLQRIREEGAWEQVEAKIETIRGRTKFGPRWNNIHSLTKCEDRVLVRVKLPEAYLDDFSVYGFHPALLDTGLNAVTMFILENLYLPFSFKRMSIYGKMSLSFYSYLRKRETQGDNRETVSYDISLIDEQGNVFAEVENYTLKRVSSAMVAQDLFYQIRWVQSPLKESGNITTDGSVLLFGNENRTTRELIQRWEASGVDLIQVAHGDGYRKEQETKYVVGHEETDYEQLFSDLKERKISRIVHAYALDENSAAPCLSRLKTIQAHSIQSLFYLVKSLVQAKYKQEMELIVLGQNGWEVTGSEEEIEPCHTALFQLGKVVNAEYPQVKCRSIDLDTGTDCENILAEIYTETDAYQVAYRGNERYVEEFGRCAVEEPVQPLELQEDGLYLITGGTGGIGLEIAKHLASRSKICLGLISRSGLPPREVWEQLKQSDMDAKTRRIIESVEEIERSGSKIMVCSCDIADEQQVAATLKQLREAFGEVKGIIHAAGVAGSGFLFTKTWSDFTKVTKPKIEGSYLLYNLLEERPDFFVLFSSVATVEGSPGQSDYIAANGYLDGFASYLRKRGIRATTINWTAWEETGMAADYGVANSNGLFKPLKTNEATAAFEQVLAMNLSQVVIASVNREWLRDRHEGLFLKLEAGLIEKVVGSGAASTSPSVKRTFTIIGRKEETYDEIEQKVSGIWAETMHLSTVNIYDSFLDVGGDSLIATQLLKKLDNEFPGVLDLPDLFTYSSVAVLADYIKQEQGRQQRKKAEVTEKVEERNATSIESFDQQLESILDSLSSGDQSVEDMVDLLSQRRNRIDE</sequence>
<dbReference type="Gene3D" id="1.10.1200.10">
    <property type="entry name" value="ACP-like"/>
    <property type="match status" value="1"/>
</dbReference>
<dbReference type="PROSITE" id="PS50075">
    <property type="entry name" value="CARRIER"/>
    <property type="match status" value="1"/>
</dbReference>
<dbReference type="Gene3D" id="1.10.1240.100">
    <property type="match status" value="1"/>
</dbReference>
<dbReference type="PANTHER" id="PTHR43775">
    <property type="entry name" value="FATTY ACID SYNTHASE"/>
    <property type="match status" value="1"/>
</dbReference>
<dbReference type="RefSeq" id="WP_048033094.1">
    <property type="nucleotide sequence ID" value="NZ_CP030117.1"/>
</dbReference>
<dbReference type="SUPFAM" id="SSF53901">
    <property type="entry name" value="Thiolase-like"/>
    <property type="match status" value="1"/>
</dbReference>
<evidence type="ECO:0000259" key="7">
    <source>
        <dbReference type="PROSITE" id="PS50075"/>
    </source>
</evidence>
<dbReference type="Pfam" id="PF21394">
    <property type="entry name" value="Beta-ketacyl_N"/>
    <property type="match status" value="1"/>
</dbReference>
<dbReference type="InterPro" id="IPR049900">
    <property type="entry name" value="PKS_mFAS_DH"/>
</dbReference>
<dbReference type="InterPro" id="IPR049552">
    <property type="entry name" value="PKS_DH_N"/>
</dbReference>
<dbReference type="GO" id="GO:0004315">
    <property type="term" value="F:3-oxoacyl-[acyl-carrier-protein] synthase activity"/>
    <property type="evidence" value="ECO:0007669"/>
    <property type="project" value="InterPro"/>
</dbReference>
<comment type="function">
    <text evidence="1">Involved in some intermediate steps for the synthesis of the antibiotic polyketide bacillaene which is involved in secondary metabolism.</text>
</comment>
<proteinExistence type="predicted"/>
<gene>
    <name evidence="10" type="ORF">AB432_015800</name>
</gene>
<evidence type="ECO:0000256" key="5">
    <source>
        <dbReference type="ARBA" id="ARBA00022679"/>
    </source>
</evidence>
<dbReference type="InterPro" id="IPR014031">
    <property type="entry name" value="Ketoacyl_synth_C"/>
</dbReference>
<dbReference type="PROSITE" id="PS52019">
    <property type="entry name" value="PKS_MFAS_DH"/>
    <property type="match status" value="1"/>
</dbReference>
<dbReference type="SMART" id="SM00825">
    <property type="entry name" value="PKS_KS"/>
    <property type="match status" value="1"/>
</dbReference>
<evidence type="ECO:0000256" key="6">
    <source>
        <dbReference type="PROSITE-ProRule" id="PRU01363"/>
    </source>
</evidence>
<dbReference type="InterPro" id="IPR042104">
    <property type="entry name" value="PKS_dehydratase_sf"/>
</dbReference>
<dbReference type="InterPro" id="IPR013968">
    <property type="entry name" value="PKS_KR"/>
</dbReference>
<evidence type="ECO:0000256" key="1">
    <source>
        <dbReference type="ARBA" id="ARBA00003299"/>
    </source>
</evidence>
<dbReference type="CDD" id="cd00833">
    <property type="entry name" value="PKS"/>
    <property type="match status" value="1"/>
</dbReference>
<dbReference type="Gene3D" id="3.40.47.10">
    <property type="match status" value="1"/>
</dbReference>
<accession>A0A2Z4MIV0</accession>
<dbReference type="InterPro" id="IPR049490">
    <property type="entry name" value="C883_1060-like_KR_N"/>
</dbReference>
<dbReference type="PROSITE" id="PS52004">
    <property type="entry name" value="KS3_2"/>
    <property type="match status" value="1"/>
</dbReference>
<dbReference type="Pfam" id="PF00109">
    <property type="entry name" value="ketoacyl-synt"/>
    <property type="match status" value="1"/>
</dbReference>
<dbReference type="InterPro" id="IPR006162">
    <property type="entry name" value="Ppantetheine_attach_site"/>
</dbReference>
<evidence type="ECO:0000256" key="3">
    <source>
        <dbReference type="ARBA" id="ARBA00022450"/>
    </source>
</evidence>
<dbReference type="Pfam" id="PF02801">
    <property type="entry name" value="Ketoacyl-synt_C"/>
    <property type="match status" value="1"/>
</dbReference>
<reference evidence="10 11" key="1">
    <citation type="journal article" date="2015" name="Genome Announc.">
        <title>Draft Genome Sequence of Brevibacillus brevis DZQ7, a Plant Growth-Promoting Rhizobacterium with Broad-Spectrum Antimicrobial Activity.</title>
        <authorList>
            <person name="Hou Q."/>
            <person name="Wang C."/>
            <person name="Hou X."/>
            <person name="Xia Z."/>
            <person name="Ye J."/>
            <person name="Liu K."/>
            <person name="Liu H."/>
            <person name="Wang J."/>
            <person name="Guo H."/>
            <person name="Yu X."/>
            <person name="Yang Y."/>
            <person name="Du B."/>
            <person name="Ding Y."/>
        </authorList>
    </citation>
    <scope>NUCLEOTIDE SEQUENCE [LARGE SCALE GENOMIC DNA]</scope>
    <source>
        <strain evidence="10 11">DZQ7</strain>
    </source>
</reference>
<dbReference type="InterPro" id="IPR050091">
    <property type="entry name" value="PKS_NRPS_Biosynth_Enz"/>
</dbReference>
<dbReference type="Gene3D" id="3.10.129.110">
    <property type="entry name" value="Polyketide synthase dehydratase"/>
    <property type="match status" value="1"/>
</dbReference>
<dbReference type="Pfam" id="PF22621">
    <property type="entry name" value="CurL-like_PKS_C"/>
    <property type="match status" value="1"/>
</dbReference>
<evidence type="ECO:0000256" key="4">
    <source>
        <dbReference type="ARBA" id="ARBA00022553"/>
    </source>
</evidence>
<dbReference type="SUPFAM" id="SSF51735">
    <property type="entry name" value="NAD(P)-binding Rossmann-fold domains"/>
    <property type="match status" value="2"/>
</dbReference>
<dbReference type="PANTHER" id="PTHR43775:SF37">
    <property type="entry name" value="SI:DKEY-61P9.11"/>
    <property type="match status" value="1"/>
</dbReference>
<dbReference type="GO" id="GO:0006633">
    <property type="term" value="P:fatty acid biosynthetic process"/>
    <property type="evidence" value="ECO:0007669"/>
    <property type="project" value="InterPro"/>
</dbReference>
<feature type="domain" description="Ketosynthase family 3 (KS3)" evidence="8">
    <location>
        <begin position="37"/>
        <end position="462"/>
    </location>
</feature>
<feature type="active site" description="Proton donor; for dehydratase activity" evidence="6">
    <location>
        <position position="864"/>
    </location>
</feature>
<dbReference type="Pfam" id="PF00550">
    <property type="entry name" value="PP-binding"/>
    <property type="match status" value="1"/>
</dbReference>
<feature type="region of interest" description="C-terminal hotdog fold" evidence="6">
    <location>
        <begin position="805"/>
        <end position="945"/>
    </location>
</feature>
<dbReference type="InterPro" id="IPR016039">
    <property type="entry name" value="Thiolase-like"/>
</dbReference>
<dbReference type="InterPro" id="IPR009081">
    <property type="entry name" value="PP-bd_ACP"/>
</dbReference>
<dbReference type="PROSITE" id="PS00012">
    <property type="entry name" value="PHOSPHOPANTETHEINE"/>
    <property type="match status" value="1"/>
</dbReference>
<dbReference type="Proteomes" id="UP000036061">
    <property type="component" value="Chromosome"/>
</dbReference>
<dbReference type="SUPFAM" id="SSF47336">
    <property type="entry name" value="ACP-like"/>
    <property type="match status" value="1"/>
</dbReference>
<dbReference type="GO" id="GO:0004312">
    <property type="term" value="F:fatty acid synthase activity"/>
    <property type="evidence" value="ECO:0007669"/>
    <property type="project" value="TreeGrafter"/>
</dbReference>
<comment type="pathway">
    <text evidence="2">Antibiotic biosynthesis; bacillaene biosynthesis.</text>
</comment>
<dbReference type="InterPro" id="IPR036291">
    <property type="entry name" value="NAD(P)-bd_dom_sf"/>
</dbReference>
<dbReference type="EMBL" id="CP030117">
    <property type="protein sequence ID" value="AWX56408.1"/>
    <property type="molecule type" value="Genomic_DNA"/>
</dbReference>
<keyword evidence="5" id="KW-0808">Transferase</keyword>
<dbReference type="PROSITE" id="PS00606">
    <property type="entry name" value="KS3_1"/>
    <property type="match status" value="1"/>
</dbReference>
<name>A0A2Z4MIV0_BREBE</name>
<feature type="domain" description="PKS/mFAS DH" evidence="9">
    <location>
        <begin position="663"/>
        <end position="945"/>
    </location>
</feature>
<feature type="active site" description="Proton acceptor; for dehydratase activity" evidence="6">
    <location>
        <position position="695"/>
    </location>
</feature>
<evidence type="ECO:0000313" key="11">
    <source>
        <dbReference type="Proteomes" id="UP000036061"/>
    </source>
</evidence>
<evidence type="ECO:0000313" key="10">
    <source>
        <dbReference type="EMBL" id="AWX56408.1"/>
    </source>
</evidence>
<protein>
    <submittedName>
        <fullName evidence="10">SDR family NAD(P)-dependent oxidoreductase</fullName>
    </submittedName>
</protein>
<dbReference type="Pfam" id="PF21089">
    <property type="entry name" value="PKS_DH_N"/>
    <property type="match status" value="1"/>
</dbReference>
<dbReference type="Pfam" id="PF08659">
    <property type="entry name" value="KR"/>
    <property type="match status" value="1"/>
</dbReference>
<feature type="region of interest" description="N-terminal hotdog fold" evidence="6">
    <location>
        <begin position="663"/>
        <end position="791"/>
    </location>
</feature>
<dbReference type="InterPro" id="IPR049551">
    <property type="entry name" value="PKS_DH_C"/>
</dbReference>
<dbReference type="UniPathway" id="UPA01003"/>
<evidence type="ECO:0000256" key="2">
    <source>
        <dbReference type="ARBA" id="ARBA00004789"/>
    </source>
</evidence>
<dbReference type="InterPro" id="IPR036736">
    <property type="entry name" value="ACP-like_sf"/>
</dbReference>
<organism evidence="10 11">
    <name type="scientific">Brevibacillus brevis</name>
    <name type="common">Bacillus brevis</name>
    <dbReference type="NCBI Taxonomy" id="1393"/>
    <lineage>
        <taxon>Bacteria</taxon>
        <taxon>Bacillati</taxon>
        <taxon>Bacillota</taxon>
        <taxon>Bacilli</taxon>
        <taxon>Bacillales</taxon>
        <taxon>Paenibacillaceae</taxon>
        <taxon>Brevibacillus</taxon>
    </lineage>
</organism>
<dbReference type="Gene3D" id="3.40.50.720">
    <property type="entry name" value="NAD(P)-binding Rossmann-like Domain"/>
    <property type="match status" value="1"/>
</dbReference>
<dbReference type="InterPro" id="IPR020841">
    <property type="entry name" value="PKS_Beta-ketoAc_synthase_dom"/>
</dbReference>
<feature type="domain" description="Carrier" evidence="7">
    <location>
        <begin position="1466"/>
        <end position="1541"/>
    </location>
</feature>
<dbReference type="InterPro" id="IPR014030">
    <property type="entry name" value="Ketoacyl_synth_N"/>
</dbReference>
<evidence type="ECO:0000259" key="9">
    <source>
        <dbReference type="PROSITE" id="PS52019"/>
    </source>
</evidence>
<keyword evidence="4" id="KW-0597">Phosphoprotein</keyword>